<feature type="compositionally biased region" description="Acidic residues" evidence="1">
    <location>
        <begin position="45"/>
        <end position="74"/>
    </location>
</feature>
<dbReference type="EMBL" id="LK023327">
    <property type="protein sequence ID" value="CDS08783.1"/>
    <property type="molecule type" value="Genomic_DNA"/>
</dbReference>
<evidence type="ECO:0008006" key="3">
    <source>
        <dbReference type="Google" id="ProtNLM"/>
    </source>
</evidence>
<evidence type="ECO:0000313" key="2">
    <source>
        <dbReference type="EMBL" id="CDS08783.1"/>
    </source>
</evidence>
<dbReference type="AlphaFoldDB" id="A0A077WNT0"/>
<reference evidence="2" key="1">
    <citation type="journal article" date="2014" name="Genome Announc.">
        <title>De novo whole-genome sequence and genome annotation of Lichtheimia ramosa.</title>
        <authorList>
            <person name="Linde J."/>
            <person name="Schwartze V."/>
            <person name="Binder U."/>
            <person name="Lass-Florl C."/>
            <person name="Voigt K."/>
            <person name="Horn F."/>
        </authorList>
    </citation>
    <scope>NUCLEOTIDE SEQUENCE</scope>
    <source>
        <strain evidence="2">JMRC FSU:6197</strain>
    </source>
</reference>
<feature type="region of interest" description="Disordered" evidence="1">
    <location>
        <begin position="29"/>
        <end position="139"/>
    </location>
</feature>
<sequence length="139" mass="16109">MPPKQLTPHQVSKGLSYVHKEAPFLAKLKSERQGEVKRQARFQDYEDGQDDADYDELEEIHENETKDEDEDEDEKQPSDNEREDKPAVDENGRILFRAKKRKASSNDKNETQESSSSAKKPKKKKKKVIKLSFDGDEDE</sequence>
<feature type="compositionally biased region" description="Basic residues" evidence="1">
    <location>
        <begin position="119"/>
        <end position="129"/>
    </location>
</feature>
<gene>
    <name evidence="2" type="ORF">LRAMOSA10144</name>
</gene>
<feature type="compositionally biased region" description="Basic and acidic residues" evidence="1">
    <location>
        <begin position="75"/>
        <end position="92"/>
    </location>
</feature>
<evidence type="ECO:0000256" key="1">
    <source>
        <dbReference type="SAM" id="MobiDB-lite"/>
    </source>
</evidence>
<feature type="compositionally biased region" description="Basic and acidic residues" evidence="1">
    <location>
        <begin position="29"/>
        <end position="44"/>
    </location>
</feature>
<name>A0A077WNT0_9FUNG</name>
<organism evidence="2">
    <name type="scientific">Lichtheimia ramosa</name>
    <dbReference type="NCBI Taxonomy" id="688394"/>
    <lineage>
        <taxon>Eukaryota</taxon>
        <taxon>Fungi</taxon>
        <taxon>Fungi incertae sedis</taxon>
        <taxon>Mucoromycota</taxon>
        <taxon>Mucoromycotina</taxon>
        <taxon>Mucoromycetes</taxon>
        <taxon>Mucorales</taxon>
        <taxon>Lichtheimiaceae</taxon>
        <taxon>Lichtheimia</taxon>
    </lineage>
</organism>
<proteinExistence type="predicted"/>
<accession>A0A077WNT0</accession>
<dbReference type="OrthoDB" id="2553298at2759"/>
<protein>
    <recommendedName>
        <fullName evidence="3">DUF4604 domain-containing protein</fullName>
    </recommendedName>
</protein>